<comment type="function">
    <text evidence="2">Component of the 26S proteasome, a multiprotein complex involved in the ATP-dependent degradation of ubiquitinated proteins.</text>
</comment>
<organism evidence="4 5">
    <name type="scientific">Malassezia cuniculi</name>
    <dbReference type="NCBI Taxonomy" id="948313"/>
    <lineage>
        <taxon>Eukaryota</taxon>
        <taxon>Fungi</taxon>
        <taxon>Dikarya</taxon>
        <taxon>Basidiomycota</taxon>
        <taxon>Ustilaginomycotina</taxon>
        <taxon>Malasseziomycetes</taxon>
        <taxon>Malasseziales</taxon>
        <taxon>Malasseziaceae</taxon>
        <taxon>Malassezia</taxon>
    </lineage>
</organism>
<dbReference type="AlphaFoldDB" id="A0AAF0EQW9"/>
<protein>
    <recommendedName>
        <fullName evidence="2">26S proteasome complex subunit SEM1</fullName>
    </recommendedName>
</protein>
<keyword evidence="2" id="KW-0539">Nucleus</keyword>
<dbReference type="InterPro" id="IPR007834">
    <property type="entry name" value="DSS1_SEM1"/>
</dbReference>
<comment type="similarity">
    <text evidence="1 2">Belongs to the DSS1/SEM1 family.</text>
</comment>
<evidence type="ECO:0000256" key="1">
    <source>
        <dbReference type="ARBA" id="ARBA00034491"/>
    </source>
</evidence>
<evidence type="ECO:0000256" key="3">
    <source>
        <dbReference type="SAM" id="MobiDB-lite"/>
    </source>
</evidence>
<proteinExistence type="inferred from homology"/>
<dbReference type="GO" id="GO:0043248">
    <property type="term" value="P:proteasome assembly"/>
    <property type="evidence" value="ECO:0007669"/>
    <property type="project" value="UniProtKB-UniRule"/>
</dbReference>
<feature type="region of interest" description="Disordered" evidence="3">
    <location>
        <begin position="40"/>
        <end position="61"/>
    </location>
</feature>
<gene>
    <name evidence="4" type="ORF">MCUN1_000032</name>
</gene>
<sequence length="114" mass="12153">MVASATQPKGEAKAEAQPAETQYVPPVGLLDEDDEFEEFEMPDWPDSMTGVQGNSDASQAPGAATIALDMSGSIQSGGDHLWEDNWDDDDVEDDFSKALRAELEKSGAAEAMST</sequence>
<dbReference type="Pfam" id="PF05160">
    <property type="entry name" value="DSS1_SEM1"/>
    <property type="match status" value="1"/>
</dbReference>
<evidence type="ECO:0000313" key="5">
    <source>
        <dbReference type="Proteomes" id="UP001219933"/>
    </source>
</evidence>
<reference evidence="4" key="1">
    <citation type="submission" date="2023-03" db="EMBL/GenBank/DDBJ databases">
        <title>Mating type loci evolution in Malassezia.</title>
        <authorList>
            <person name="Coelho M.A."/>
        </authorList>
    </citation>
    <scope>NUCLEOTIDE SEQUENCE</scope>
    <source>
        <strain evidence="4">CBS 11721</strain>
    </source>
</reference>
<feature type="compositionally biased region" description="Polar residues" evidence="3">
    <location>
        <begin position="49"/>
        <end position="58"/>
    </location>
</feature>
<comment type="subcellular location">
    <subcellularLocation>
        <location evidence="2">Nucleus</location>
    </subcellularLocation>
</comment>
<dbReference type="Proteomes" id="UP001219933">
    <property type="component" value="Chromosome 1"/>
</dbReference>
<accession>A0AAF0EQW9</accession>
<evidence type="ECO:0000256" key="2">
    <source>
        <dbReference type="RuleBase" id="RU369057"/>
    </source>
</evidence>
<dbReference type="GO" id="GO:0005634">
    <property type="term" value="C:nucleus"/>
    <property type="evidence" value="ECO:0007669"/>
    <property type="project" value="UniProtKB-SubCell"/>
</dbReference>
<feature type="region of interest" description="Disordered" evidence="3">
    <location>
        <begin position="1"/>
        <end position="26"/>
    </location>
</feature>
<name>A0AAF0EQW9_9BASI</name>
<dbReference type="GO" id="GO:0006406">
    <property type="term" value="P:mRNA export from nucleus"/>
    <property type="evidence" value="ECO:0007669"/>
    <property type="project" value="UniProtKB-UniRule"/>
</dbReference>
<dbReference type="PANTHER" id="PTHR16771:SF0">
    <property type="entry name" value="26S PROTEASOME COMPLEX SUBUNIT SEM1"/>
    <property type="match status" value="1"/>
</dbReference>
<dbReference type="PANTHER" id="PTHR16771">
    <property type="entry name" value="26 PROTEASOME COMPLEX SUBUNIT DSS1"/>
    <property type="match status" value="1"/>
</dbReference>
<keyword evidence="5" id="KW-1185">Reference proteome</keyword>
<dbReference type="GO" id="GO:0008541">
    <property type="term" value="C:proteasome regulatory particle, lid subcomplex"/>
    <property type="evidence" value="ECO:0007669"/>
    <property type="project" value="UniProtKB-UniRule"/>
</dbReference>
<dbReference type="GO" id="GO:0000724">
    <property type="term" value="P:double-strand break repair via homologous recombination"/>
    <property type="evidence" value="ECO:0007669"/>
    <property type="project" value="TreeGrafter"/>
</dbReference>
<dbReference type="EMBL" id="CP119877">
    <property type="protein sequence ID" value="WFD33219.1"/>
    <property type="molecule type" value="Genomic_DNA"/>
</dbReference>
<keyword evidence="2" id="KW-0647">Proteasome</keyword>
<dbReference type="SMART" id="SM01385">
    <property type="entry name" value="DSS1_SEM1"/>
    <property type="match status" value="1"/>
</dbReference>
<evidence type="ECO:0000313" key="4">
    <source>
        <dbReference type="EMBL" id="WFD33219.1"/>
    </source>
</evidence>